<evidence type="ECO:0000313" key="19">
    <source>
        <dbReference type="Proteomes" id="UP001209878"/>
    </source>
</evidence>
<dbReference type="Gene3D" id="1.10.3260.10">
    <property type="entry name" value="DNA ligase, ATP-dependent, N-terminal domain"/>
    <property type="match status" value="1"/>
</dbReference>
<reference evidence="18" key="1">
    <citation type="journal article" date="2023" name="Mol. Biol. Evol.">
        <title>Third-Generation Sequencing Reveals the Adaptive Role of the Epigenome in Three Deep-Sea Polychaetes.</title>
        <authorList>
            <person name="Perez M."/>
            <person name="Aroh O."/>
            <person name="Sun Y."/>
            <person name="Lan Y."/>
            <person name="Juniper S.K."/>
            <person name="Young C.R."/>
            <person name="Angers B."/>
            <person name="Qian P.Y."/>
        </authorList>
    </citation>
    <scope>NUCLEOTIDE SEQUENCE</scope>
    <source>
        <strain evidence="18">R07B-5</strain>
    </source>
</reference>
<evidence type="ECO:0000256" key="14">
    <source>
        <dbReference type="RuleBase" id="RU000617"/>
    </source>
</evidence>
<evidence type="ECO:0000259" key="17">
    <source>
        <dbReference type="PROSITE" id="PS50160"/>
    </source>
</evidence>
<dbReference type="GO" id="GO:0005739">
    <property type="term" value="C:mitochondrion"/>
    <property type="evidence" value="ECO:0007669"/>
    <property type="project" value="TreeGrafter"/>
</dbReference>
<evidence type="ECO:0000256" key="8">
    <source>
        <dbReference type="ARBA" id="ARBA00022840"/>
    </source>
</evidence>
<dbReference type="InterPro" id="IPR016059">
    <property type="entry name" value="DNA_ligase_ATP-dep_CS"/>
</dbReference>
<keyword evidence="5" id="KW-0235">DNA replication</keyword>
<dbReference type="FunFam" id="3.30.470.30:FF:000016">
    <property type="entry name" value="DNA ligase"/>
    <property type="match status" value="1"/>
</dbReference>
<dbReference type="GO" id="GO:0071897">
    <property type="term" value="P:DNA biosynthetic process"/>
    <property type="evidence" value="ECO:0007669"/>
    <property type="project" value="InterPro"/>
</dbReference>
<evidence type="ECO:0000256" key="3">
    <source>
        <dbReference type="ARBA" id="ARBA00022598"/>
    </source>
</evidence>
<dbReference type="InterPro" id="IPR012309">
    <property type="entry name" value="DNA_ligase_ATP-dep_C"/>
</dbReference>
<evidence type="ECO:0000256" key="13">
    <source>
        <dbReference type="ARBA" id="ARBA00034003"/>
    </source>
</evidence>
<dbReference type="Gene3D" id="3.30.470.30">
    <property type="entry name" value="DNA ligase/mRNA capping enzyme"/>
    <property type="match status" value="1"/>
</dbReference>
<comment type="subcellular location">
    <subcellularLocation>
        <location evidence="1">Nucleus</location>
    </subcellularLocation>
</comment>
<dbReference type="PROSITE" id="PS50160">
    <property type="entry name" value="DNA_LIGASE_A3"/>
    <property type="match status" value="1"/>
</dbReference>
<dbReference type="CDD" id="cd07969">
    <property type="entry name" value="OBF_DNA_ligase_I"/>
    <property type="match status" value="1"/>
</dbReference>
<dbReference type="Pfam" id="PF04679">
    <property type="entry name" value="DNA_ligase_A_C"/>
    <property type="match status" value="1"/>
</dbReference>
<dbReference type="CDD" id="cd07900">
    <property type="entry name" value="Adenylation_DNA_ligase_I_Euk"/>
    <property type="match status" value="1"/>
</dbReference>
<dbReference type="GO" id="GO:1903461">
    <property type="term" value="P:Okazaki fragment processing involved in mitotic DNA replication"/>
    <property type="evidence" value="ECO:0007669"/>
    <property type="project" value="TreeGrafter"/>
</dbReference>
<dbReference type="SUPFAM" id="SSF50249">
    <property type="entry name" value="Nucleic acid-binding proteins"/>
    <property type="match status" value="1"/>
</dbReference>
<dbReference type="InterPro" id="IPR012308">
    <property type="entry name" value="DNA_ligase_ATP-dep_N"/>
</dbReference>
<keyword evidence="10 14" id="KW-0234">DNA repair</keyword>
<organism evidence="18 19">
    <name type="scientific">Ridgeia piscesae</name>
    <name type="common">Tubeworm</name>
    <dbReference type="NCBI Taxonomy" id="27915"/>
    <lineage>
        <taxon>Eukaryota</taxon>
        <taxon>Metazoa</taxon>
        <taxon>Spiralia</taxon>
        <taxon>Lophotrochozoa</taxon>
        <taxon>Annelida</taxon>
        <taxon>Polychaeta</taxon>
        <taxon>Sedentaria</taxon>
        <taxon>Canalipalpata</taxon>
        <taxon>Sabellida</taxon>
        <taxon>Siboglinidae</taxon>
        <taxon>Ridgeia</taxon>
    </lineage>
</organism>
<dbReference type="PROSITE" id="PS00697">
    <property type="entry name" value="DNA_LIGASE_A1"/>
    <property type="match status" value="1"/>
</dbReference>
<evidence type="ECO:0000256" key="4">
    <source>
        <dbReference type="ARBA" id="ARBA00022618"/>
    </source>
</evidence>
<keyword evidence="3 14" id="KW-0436">Ligase</keyword>
<dbReference type="GO" id="GO:0003910">
    <property type="term" value="F:DNA ligase (ATP) activity"/>
    <property type="evidence" value="ECO:0007669"/>
    <property type="project" value="UniProtKB-EC"/>
</dbReference>
<evidence type="ECO:0000256" key="5">
    <source>
        <dbReference type="ARBA" id="ARBA00022705"/>
    </source>
</evidence>
<evidence type="ECO:0000256" key="16">
    <source>
        <dbReference type="SAM" id="MobiDB-lite"/>
    </source>
</evidence>
<evidence type="ECO:0000256" key="1">
    <source>
        <dbReference type="ARBA" id="ARBA00004123"/>
    </source>
</evidence>
<keyword evidence="6 14" id="KW-0547">Nucleotide-binding</keyword>
<comment type="catalytic activity">
    <reaction evidence="13 14">
        <text>ATP + (deoxyribonucleotide)n-3'-hydroxyl + 5'-phospho-(deoxyribonucleotide)m = (deoxyribonucleotide)n+m + AMP + diphosphate.</text>
        <dbReference type="EC" id="6.5.1.1"/>
    </reaction>
</comment>
<evidence type="ECO:0000256" key="11">
    <source>
        <dbReference type="ARBA" id="ARBA00023242"/>
    </source>
</evidence>
<dbReference type="EMBL" id="JAODUO010000119">
    <property type="protein sequence ID" value="KAK2188898.1"/>
    <property type="molecule type" value="Genomic_DNA"/>
</dbReference>
<dbReference type="Proteomes" id="UP001209878">
    <property type="component" value="Unassembled WGS sequence"/>
</dbReference>
<sequence length="685" mass="76335">MFIDVYNSLISSSAFAGFGPKKADDTPKYTPAKVKYHPVDDACWKRGEKVPYLALAKTFEAIENVSARLKIIEILSNFYRSVITLSPDELLSAVYLSLNQLAPAYVGLELGIGESLLMKAIAQATGRSLDKIKIDAQEKGDLGLVAEASRGNQRTMFAPPKLTLASVFGKLTEIAKMTGNSVMAKKTDKIKAMFVACRQSEARYLIRSLGGKLRIGLAEQSVLQALGRAVMKTPPGQDFPPKIVDAAKGLSAEETKRKIEEAALIIKTTYCECPNYGAIIPVMLKEGVEDLPKHCKLSPGIPLKPMLAHPTKGVKEVLHRFDKASFTCEYKYDGERAQIHVLEDGKVQIYSRNQENNTSKYPDITSRMRNALTDSVKSAVIDSEAVAWDRTQKQILPFQVLSTRKRKDADASEINVQVCVYAFDLLYLNGESLVKQPFSKRRELLRSSFKEIEGEFVFAKSIISSNTEDIAEFLEESIKGNCEGLMVKTLDVDATYEIAKRSHNWLKLKKDYLEGVGDTLDLVVIGGYHGSGKRAGKYGGFLLACYDEENEEFQTICKIGTGFTDENLDTHTAFFKDHVIDKPKSYYRFEHSLEPDVWFDAVQVWEVKAADLSVSPVHQAAVGLVDPEKGISLRFPRFLRIRDDKKTEEATSSSQVAEMYRGQQQISNQTSTTTDASKEGEEDFY</sequence>
<dbReference type="GO" id="GO:0005524">
    <property type="term" value="F:ATP binding"/>
    <property type="evidence" value="ECO:0007669"/>
    <property type="project" value="UniProtKB-KW"/>
</dbReference>
<dbReference type="PANTHER" id="PTHR45674">
    <property type="entry name" value="DNA LIGASE 1/3 FAMILY MEMBER"/>
    <property type="match status" value="1"/>
</dbReference>
<dbReference type="InterPro" id="IPR012340">
    <property type="entry name" value="NA-bd_OB-fold"/>
</dbReference>
<comment type="similarity">
    <text evidence="2 15">Belongs to the ATP-dependent DNA ligase family.</text>
</comment>
<name>A0AAD9UGR1_RIDPI</name>
<dbReference type="GO" id="GO:0006281">
    <property type="term" value="P:DNA repair"/>
    <property type="evidence" value="ECO:0007669"/>
    <property type="project" value="UniProtKB-KW"/>
</dbReference>
<keyword evidence="12" id="KW-0131">Cell cycle</keyword>
<dbReference type="PROSITE" id="PS00333">
    <property type="entry name" value="DNA_LIGASE_A2"/>
    <property type="match status" value="1"/>
</dbReference>
<keyword evidence="7 14" id="KW-0227">DNA damage</keyword>
<evidence type="ECO:0000256" key="2">
    <source>
        <dbReference type="ARBA" id="ARBA00007572"/>
    </source>
</evidence>
<accession>A0AAD9UGR1</accession>
<evidence type="ECO:0000313" key="18">
    <source>
        <dbReference type="EMBL" id="KAK2188898.1"/>
    </source>
</evidence>
<dbReference type="SUPFAM" id="SSF56091">
    <property type="entry name" value="DNA ligase/mRNA capping enzyme, catalytic domain"/>
    <property type="match status" value="1"/>
</dbReference>
<dbReference type="InterPro" id="IPR012310">
    <property type="entry name" value="DNA_ligase_ATP-dep_cent"/>
</dbReference>
<dbReference type="InterPro" id="IPR050191">
    <property type="entry name" value="ATP-dep_DNA_ligase"/>
</dbReference>
<keyword evidence="19" id="KW-1185">Reference proteome</keyword>
<dbReference type="EC" id="6.5.1.1" evidence="14"/>
<dbReference type="GO" id="GO:0003677">
    <property type="term" value="F:DNA binding"/>
    <property type="evidence" value="ECO:0007669"/>
    <property type="project" value="InterPro"/>
</dbReference>
<evidence type="ECO:0000256" key="6">
    <source>
        <dbReference type="ARBA" id="ARBA00022741"/>
    </source>
</evidence>
<feature type="compositionally biased region" description="Low complexity" evidence="16">
    <location>
        <begin position="663"/>
        <end position="674"/>
    </location>
</feature>
<dbReference type="Pfam" id="PF04675">
    <property type="entry name" value="DNA_ligase_A_N"/>
    <property type="match status" value="1"/>
</dbReference>
<dbReference type="NCBIfam" id="TIGR00574">
    <property type="entry name" value="dnl1"/>
    <property type="match status" value="1"/>
</dbReference>
<dbReference type="GO" id="GO:0006310">
    <property type="term" value="P:DNA recombination"/>
    <property type="evidence" value="ECO:0007669"/>
    <property type="project" value="UniProtKB-KW"/>
</dbReference>
<dbReference type="Gene3D" id="2.40.50.140">
    <property type="entry name" value="Nucleic acid-binding proteins"/>
    <property type="match status" value="1"/>
</dbReference>
<dbReference type="Pfam" id="PF01068">
    <property type="entry name" value="DNA_ligase_A_M"/>
    <property type="match status" value="1"/>
</dbReference>
<evidence type="ECO:0000256" key="7">
    <source>
        <dbReference type="ARBA" id="ARBA00022763"/>
    </source>
</evidence>
<feature type="domain" description="ATP-dependent DNA ligase family profile" evidence="17">
    <location>
        <begin position="411"/>
        <end position="547"/>
    </location>
</feature>
<gene>
    <name evidence="18" type="ORF">NP493_120g03023</name>
</gene>
<dbReference type="GO" id="GO:0005634">
    <property type="term" value="C:nucleus"/>
    <property type="evidence" value="ECO:0007669"/>
    <property type="project" value="UniProtKB-SubCell"/>
</dbReference>
<proteinExistence type="inferred from homology"/>
<dbReference type="GO" id="GO:0051301">
    <property type="term" value="P:cell division"/>
    <property type="evidence" value="ECO:0007669"/>
    <property type="project" value="UniProtKB-KW"/>
</dbReference>
<keyword evidence="4" id="KW-0132">Cell division</keyword>
<evidence type="ECO:0000256" key="10">
    <source>
        <dbReference type="ARBA" id="ARBA00023204"/>
    </source>
</evidence>
<dbReference type="SUPFAM" id="SSF117018">
    <property type="entry name" value="ATP-dependent DNA ligase DNA-binding domain"/>
    <property type="match status" value="1"/>
</dbReference>
<dbReference type="InterPro" id="IPR036599">
    <property type="entry name" value="DNA_ligase_N_sf"/>
</dbReference>
<dbReference type="FunFam" id="2.40.50.140:FF:000062">
    <property type="entry name" value="DNA ligase"/>
    <property type="match status" value="1"/>
</dbReference>
<dbReference type="Gene3D" id="3.30.1490.70">
    <property type="match status" value="1"/>
</dbReference>
<dbReference type="AlphaFoldDB" id="A0AAD9UGR1"/>
<feature type="region of interest" description="Disordered" evidence="16">
    <location>
        <begin position="645"/>
        <end position="685"/>
    </location>
</feature>
<evidence type="ECO:0000256" key="15">
    <source>
        <dbReference type="RuleBase" id="RU004196"/>
    </source>
</evidence>
<evidence type="ECO:0000256" key="9">
    <source>
        <dbReference type="ARBA" id="ARBA00023172"/>
    </source>
</evidence>
<dbReference type="InterPro" id="IPR000977">
    <property type="entry name" value="DNA_ligase_ATP-dep"/>
</dbReference>
<protein>
    <recommendedName>
        <fullName evidence="14">DNA ligase</fullName>
        <ecNumber evidence="14">6.5.1.1</ecNumber>
    </recommendedName>
</protein>
<keyword evidence="11" id="KW-0539">Nucleus</keyword>
<evidence type="ECO:0000256" key="12">
    <source>
        <dbReference type="ARBA" id="ARBA00023306"/>
    </source>
</evidence>
<keyword evidence="8 14" id="KW-0067">ATP-binding</keyword>
<comment type="caution">
    <text evidence="18">The sequence shown here is derived from an EMBL/GenBank/DDBJ whole genome shotgun (WGS) entry which is preliminary data.</text>
</comment>
<dbReference type="FunFam" id="1.10.3260.10:FF:000001">
    <property type="entry name" value="DNA ligase"/>
    <property type="match status" value="1"/>
</dbReference>
<dbReference type="PANTHER" id="PTHR45674:SF4">
    <property type="entry name" value="DNA LIGASE 1"/>
    <property type="match status" value="1"/>
</dbReference>
<keyword evidence="9 14" id="KW-0233">DNA recombination</keyword>